<evidence type="ECO:0000313" key="3">
    <source>
        <dbReference type="Proteomes" id="UP000198959"/>
    </source>
</evidence>
<sequence length="50" mass="5996">MPPTWLTTSLDWLPQATIVLAFLTALIRLTLLTPLLWRRIRRWTRRRHGS</sequence>
<feature type="transmembrane region" description="Helical" evidence="1">
    <location>
        <begin position="12"/>
        <end position="37"/>
    </location>
</feature>
<keyword evidence="1" id="KW-1133">Transmembrane helix</keyword>
<keyword evidence="1" id="KW-0472">Membrane</keyword>
<dbReference type="EMBL" id="FMHW01000002">
    <property type="protein sequence ID" value="SCL29554.1"/>
    <property type="molecule type" value="Genomic_DNA"/>
</dbReference>
<dbReference type="Proteomes" id="UP000198959">
    <property type="component" value="Unassembled WGS sequence"/>
</dbReference>
<gene>
    <name evidence="2" type="ORF">GA0074692_2748</name>
</gene>
<dbReference type="AlphaFoldDB" id="A0A1C6SJ16"/>
<accession>A0A1C6SJ16</accession>
<proteinExistence type="predicted"/>
<protein>
    <submittedName>
        <fullName evidence="2">Uncharacterized protein</fullName>
    </submittedName>
</protein>
<reference evidence="3" key="1">
    <citation type="submission" date="2016-06" db="EMBL/GenBank/DDBJ databases">
        <authorList>
            <person name="Varghese N."/>
            <person name="Submissions Spin"/>
        </authorList>
    </citation>
    <scope>NUCLEOTIDE SEQUENCE [LARGE SCALE GENOMIC DNA]</scope>
    <source>
        <strain evidence="3">DSM 43817</strain>
    </source>
</reference>
<evidence type="ECO:0000313" key="2">
    <source>
        <dbReference type="EMBL" id="SCL29554.1"/>
    </source>
</evidence>
<evidence type="ECO:0000256" key="1">
    <source>
        <dbReference type="SAM" id="Phobius"/>
    </source>
</evidence>
<keyword evidence="3" id="KW-1185">Reference proteome</keyword>
<dbReference type="RefSeq" id="WP_176738444.1">
    <property type="nucleotide sequence ID" value="NZ_FMHW01000002.1"/>
</dbReference>
<organism evidence="2 3">
    <name type="scientific">Micromonospora pallida</name>
    <dbReference type="NCBI Taxonomy" id="145854"/>
    <lineage>
        <taxon>Bacteria</taxon>
        <taxon>Bacillati</taxon>
        <taxon>Actinomycetota</taxon>
        <taxon>Actinomycetes</taxon>
        <taxon>Micromonosporales</taxon>
        <taxon>Micromonosporaceae</taxon>
        <taxon>Micromonospora</taxon>
    </lineage>
</organism>
<name>A0A1C6SJ16_9ACTN</name>
<keyword evidence="1" id="KW-0812">Transmembrane</keyword>